<name>A0A0A9HQF0_ARUDO</name>
<accession>A0A0A9HQF0</accession>
<dbReference type="AlphaFoldDB" id="A0A0A9HQF0"/>
<evidence type="ECO:0000256" key="1">
    <source>
        <dbReference type="SAM" id="MobiDB-lite"/>
    </source>
</evidence>
<reference evidence="2" key="1">
    <citation type="submission" date="2014-09" db="EMBL/GenBank/DDBJ databases">
        <authorList>
            <person name="Magalhaes I.L.F."/>
            <person name="Oliveira U."/>
            <person name="Santos F.R."/>
            <person name="Vidigal T.H.D.A."/>
            <person name="Brescovit A.D."/>
            <person name="Santos A.J."/>
        </authorList>
    </citation>
    <scope>NUCLEOTIDE SEQUENCE</scope>
    <source>
        <tissue evidence="2">Shoot tissue taken approximately 20 cm above the soil surface</tissue>
    </source>
</reference>
<feature type="region of interest" description="Disordered" evidence="1">
    <location>
        <begin position="46"/>
        <end position="69"/>
    </location>
</feature>
<sequence length="69" mass="7601">MVQLPFALARSNCRSPARAPAIGPLRAVVACDASCALLSHRTEYGRSYPLNSRPRMDRQLEVSTQSCPR</sequence>
<proteinExistence type="predicted"/>
<reference evidence="2" key="2">
    <citation type="journal article" date="2015" name="Data Brief">
        <title>Shoot transcriptome of the giant reed, Arundo donax.</title>
        <authorList>
            <person name="Barrero R.A."/>
            <person name="Guerrero F.D."/>
            <person name="Moolhuijzen P."/>
            <person name="Goolsby J.A."/>
            <person name="Tidwell J."/>
            <person name="Bellgard S.E."/>
            <person name="Bellgard M.I."/>
        </authorList>
    </citation>
    <scope>NUCLEOTIDE SEQUENCE</scope>
    <source>
        <tissue evidence="2">Shoot tissue taken approximately 20 cm above the soil surface</tissue>
    </source>
</reference>
<dbReference type="EMBL" id="GBRH01158511">
    <property type="protein sequence ID" value="JAE39385.1"/>
    <property type="molecule type" value="Transcribed_RNA"/>
</dbReference>
<organism evidence="2">
    <name type="scientific">Arundo donax</name>
    <name type="common">Giant reed</name>
    <name type="synonym">Donax arundinaceus</name>
    <dbReference type="NCBI Taxonomy" id="35708"/>
    <lineage>
        <taxon>Eukaryota</taxon>
        <taxon>Viridiplantae</taxon>
        <taxon>Streptophyta</taxon>
        <taxon>Embryophyta</taxon>
        <taxon>Tracheophyta</taxon>
        <taxon>Spermatophyta</taxon>
        <taxon>Magnoliopsida</taxon>
        <taxon>Liliopsida</taxon>
        <taxon>Poales</taxon>
        <taxon>Poaceae</taxon>
        <taxon>PACMAD clade</taxon>
        <taxon>Arundinoideae</taxon>
        <taxon>Arundineae</taxon>
        <taxon>Arundo</taxon>
    </lineage>
</organism>
<evidence type="ECO:0000313" key="2">
    <source>
        <dbReference type="EMBL" id="JAE39385.1"/>
    </source>
</evidence>
<protein>
    <submittedName>
        <fullName evidence="2">Uncharacterized protein</fullName>
    </submittedName>
</protein>